<dbReference type="EMBL" id="JACBZH010000001">
    <property type="protein sequence ID" value="NYH88709.1"/>
    <property type="molecule type" value="Genomic_DNA"/>
</dbReference>
<reference evidence="1 2" key="1">
    <citation type="submission" date="2020-07" db="EMBL/GenBank/DDBJ databases">
        <title>Sequencing the genomes of 1000 actinobacteria strains.</title>
        <authorList>
            <person name="Klenk H.-P."/>
        </authorList>
    </citation>
    <scope>NUCLEOTIDE SEQUENCE [LARGE SCALE GENOMIC DNA]</scope>
    <source>
        <strain evidence="1 2">DSM 18448</strain>
    </source>
</reference>
<organism evidence="1 2">
    <name type="scientific">Actinopolymorpha rutila</name>
    <dbReference type="NCBI Taxonomy" id="446787"/>
    <lineage>
        <taxon>Bacteria</taxon>
        <taxon>Bacillati</taxon>
        <taxon>Actinomycetota</taxon>
        <taxon>Actinomycetes</taxon>
        <taxon>Propionibacteriales</taxon>
        <taxon>Actinopolymorphaceae</taxon>
        <taxon>Actinopolymorpha</taxon>
    </lineage>
</organism>
<keyword evidence="2" id="KW-1185">Reference proteome</keyword>
<accession>A0A852ZGF6</accession>
<evidence type="ECO:0000313" key="2">
    <source>
        <dbReference type="Proteomes" id="UP000579605"/>
    </source>
</evidence>
<comment type="caution">
    <text evidence="1">The sequence shown here is derived from an EMBL/GenBank/DDBJ whole genome shotgun (WGS) entry which is preliminary data.</text>
</comment>
<proteinExistence type="predicted"/>
<name>A0A852ZGF6_9ACTN</name>
<dbReference type="Proteomes" id="UP000579605">
    <property type="component" value="Unassembled WGS sequence"/>
</dbReference>
<gene>
    <name evidence="1" type="ORF">F4554_001347</name>
</gene>
<dbReference type="RefSeq" id="WP_179786566.1">
    <property type="nucleotide sequence ID" value="NZ_BAAARR010000022.1"/>
</dbReference>
<sequence>MSNWMWILLIFLWLGGASWIVDTTRKALKTRHKRRLELEQEATRRTLAQQAADQPPQPICGCTHHLAKHDPSTGKCHEEVQTPVAWDADRKPVQFEARQCNCRQYVGPEPLGTVYAPEIIDPR</sequence>
<dbReference type="AlphaFoldDB" id="A0A852ZGF6"/>
<evidence type="ECO:0000313" key="1">
    <source>
        <dbReference type="EMBL" id="NYH88709.1"/>
    </source>
</evidence>
<protein>
    <submittedName>
        <fullName evidence="1">Uncharacterized protein</fullName>
    </submittedName>
</protein>